<dbReference type="GO" id="GO:0006351">
    <property type="term" value="P:DNA-templated transcription"/>
    <property type="evidence" value="ECO:0007669"/>
    <property type="project" value="TreeGrafter"/>
</dbReference>
<dbReference type="GO" id="GO:0043565">
    <property type="term" value="F:sequence-specific DNA binding"/>
    <property type="evidence" value="ECO:0007669"/>
    <property type="project" value="TreeGrafter"/>
</dbReference>
<accession>A0A446CKV4</accession>
<sequence>MLAGAEAAQEVIDRTRAEPQGTIRMSAPPALIYYFLGDLVARFMVQCPKVHVYLKSFSRPVDVLREGFDIAVRVRFGPSKAATSS</sequence>
<evidence type="ECO:0000313" key="3">
    <source>
        <dbReference type="EMBL" id="SSW68557.1"/>
    </source>
</evidence>
<dbReference type="SUPFAM" id="SSF53850">
    <property type="entry name" value="Periplasmic binding protein-like II"/>
    <property type="match status" value="1"/>
</dbReference>
<dbReference type="Proteomes" id="UP000289184">
    <property type="component" value="Unassembled WGS sequence"/>
</dbReference>
<dbReference type="InterPro" id="IPR058163">
    <property type="entry name" value="LysR-type_TF_proteobact-type"/>
</dbReference>
<proteinExistence type="inferred from homology"/>
<evidence type="ECO:0000313" key="4">
    <source>
        <dbReference type="Proteomes" id="UP000289184"/>
    </source>
</evidence>
<dbReference type="PANTHER" id="PTHR30537">
    <property type="entry name" value="HTH-TYPE TRANSCRIPTIONAL REGULATOR"/>
    <property type="match status" value="1"/>
</dbReference>
<dbReference type="Pfam" id="PF03466">
    <property type="entry name" value="LysR_substrate"/>
    <property type="match status" value="1"/>
</dbReference>
<reference evidence="3 4" key="1">
    <citation type="submission" date="2018-07" db="EMBL/GenBank/DDBJ databases">
        <authorList>
            <person name="Peeters C."/>
        </authorList>
    </citation>
    <scope>NUCLEOTIDE SEQUENCE [LARGE SCALE GENOMIC DNA]</scope>
    <source>
        <strain evidence="3 4">LMG 3411</strain>
    </source>
</reference>
<keyword evidence="4" id="KW-1185">Reference proteome</keyword>
<dbReference type="PANTHER" id="PTHR30537:SF31">
    <property type="entry name" value="TRANSCRIPTIONAL REGULATOR, LYSR FAMILY"/>
    <property type="match status" value="1"/>
</dbReference>
<evidence type="ECO:0000259" key="2">
    <source>
        <dbReference type="Pfam" id="PF03466"/>
    </source>
</evidence>
<comment type="similarity">
    <text evidence="1">Belongs to the LysR transcriptional regulatory family.</text>
</comment>
<dbReference type="RefSeq" id="WP_244240389.1">
    <property type="nucleotide sequence ID" value="NZ_UFQB01000016.1"/>
</dbReference>
<dbReference type="EMBL" id="UFQB01000016">
    <property type="protein sequence ID" value="SSW68557.1"/>
    <property type="molecule type" value="Genomic_DNA"/>
</dbReference>
<dbReference type="AlphaFoldDB" id="A0A446CKV4"/>
<gene>
    <name evidence="3" type="ORF">AGI3411_03749</name>
</gene>
<organism evidence="3 4">
    <name type="scientific">Achromobacter agilis</name>
    <dbReference type="NCBI Taxonomy" id="1353888"/>
    <lineage>
        <taxon>Bacteria</taxon>
        <taxon>Pseudomonadati</taxon>
        <taxon>Pseudomonadota</taxon>
        <taxon>Betaproteobacteria</taxon>
        <taxon>Burkholderiales</taxon>
        <taxon>Alcaligenaceae</taxon>
        <taxon>Achromobacter</taxon>
    </lineage>
</organism>
<dbReference type="GO" id="GO:0003700">
    <property type="term" value="F:DNA-binding transcription factor activity"/>
    <property type="evidence" value="ECO:0007669"/>
    <property type="project" value="TreeGrafter"/>
</dbReference>
<feature type="domain" description="LysR substrate-binding" evidence="2">
    <location>
        <begin position="17"/>
        <end position="75"/>
    </location>
</feature>
<name>A0A446CKV4_9BURK</name>
<protein>
    <recommendedName>
        <fullName evidence="2">LysR substrate-binding domain-containing protein</fullName>
    </recommendedName>
</protein>
<dbReference type="InterPro" id="IPR005119">
    <property type="entry name" value="LysR_subst-bd"/>
</dbReference>
<dbReference type="Gene3D" id="3.40.190.290">
    <property type="match status" value="1"/>
</dbReference>
<evidence type="ECO:0000256" key="1">
    <source>
        <dbReference type="ARBA" id="ARBA00009437"/>
    </source>
</evidence>